<comment type="caution">
    <text evidence="1">The sequence shown here is derived from an EMBL/GenBank/DDBJ whole genome shotgun (WGS) entry which is preliminary data.</text>
</comment>
<organism evidence="1 2">
    <name type="scientific">Cetraspora pellucida</name>
    <dbReference type="NCBI Taxonomy" id="1433469"/>
    <lineage>
        <taxon>Eukaryota</taxon>
        <taxon>Fungi</taxon>
        <taxon>Fungi incertae sedis</taxon>
        <taxon>Mucoromycota</taxon>
        <taxon>Glomeromycotina</taxon>
        <taxon>Glomeromycetes</taxon>
        <taxon>Diversisporales</taxon>
        <taxon>Gigasporaceae</taxon>
        <taxon>Cetraspora</taxon>
    </lineage>
</organism>
<protein>
    <submittedName>
        <fullName evidence="1">5150_t:CDS:1</fullName>
    </submittedName>
</protein>
<reference evidence="1" key="1">
    <citation type="submission" date="2021-06" db="EMBL/GenBank/DDBJ databases">
        <authorList>
            <person name="Kallberg Y."/>
            <person name="Tangrot J."/>
            <person name="Rosling A."/>
        </authorList>
    </citation>
    <scope>NUCLEOTIDE SEQUENCE</scope>
    <source>
        <strain evidence="1">FL966</strain>
    </source>
</reference>
<name>A0A9N9KFH9_9GLOM</name>
<evidence type="ECO:0000313" key="1">
    <source>
        <dbReference type="EMBL" id="CAG8825618.1"/>
    </source>
</evidence>
<evidence type="ECO:0000313" key="2">
    <source>
        <dbReference type="Proteomes" id="UP000789759"/>
    </source>
</evidence>
<keyword evidence="2" id="KW-1185">Reference proteome</keyword>
<gene>
    <name evidence="1" type="ORF">CPELLU_LOCUS20124</name>
</gene>
<feature type="non-terminal residue" evidence="1">
    <location>
        <position position="1"/>
    </location>
</feature>
<feature type="non-terminal residue" evidence="1">
    <location>
        <position position="85"/>
    </location>
</feature>
<accession>A0A9N9KFH9</accession>
<dbReference type="Proteomes" id="UP000789759">
    <property type="component" value="Unassembled WGS sequence"/>
</dbReference>
<sequence>LELEDEDENLENVRCYSMNIKVDNTFTQQNSQIIPTIRIEHNRKAKSTYLGVYLKDQQKELIIQLLKENQDIFATQFSELRQTNV</sequence>
<dbReference type="EMBL" id="CAJVQA010056119">
    <property type="protein sequence ID" value="CAG8825618.1"/>
    <property type="molecule type" value="Genomic_DNA"/>
</dbReference>
<proteinExistence type="predicted"/>
<dbReference type="AlphaFoldDB" id="A0A9N9KFH9"/>